<feature type="domain" description="EamA" evidence="2">
    <location>
        <begin position="1"/>
        <end position="128"/>
    </location>
</feature>
<feature type="transmembrane region" description="Helical" evidence="1">
    <location>
        <begin position="225"/>
        <end position="245"/>
    </location>
</feature>
<feature type="transmembrane region" description="Helical" evidence="1">
    <location>
        <begin position="29"/>
        <end position="49"/>
    </location>
</feature>
<feature type="domain" description="EamA" evidence="2">
    <location>
        <begin position="138"/>
        <end position="268"/>
    </location>
</feature>
<protein>
    <submittedName>
        <fullName evidence="3">EamA family transporter</fullName>
    </submittedName>
</protein>
<dbReference type="SUPFAM" id="SSF103481">
    <property type="entry name" value="Multidrug resistance efflux transporter EmrE"/>
    <property type="match status" value="2"/>
</dbReference>
<accession>A0A2P1PZ56</accession>
<keyword evidence="4" id="KW-1185">Reference proteome</keyword>
<dbReference type="PANTHER" id="PTHR22911">
    <property type="entry name" value="ACYL-MALONYL CONDENSING ENZYME-RELATED"/>
    <property type="match status" value="1"/>
</dbReference>
<dbReference type="Gene3D" id="1.10.3730.20">
    <property type="match status" value="1"/>
</dbReference>
<keyword evidence="1" id="KW-1133">Transmembrane helix</keyword>
<dbReference type="AlphaFoldDB" id="A0A2P1PZ56"/>
<dbReference type="Proteomes" id="UP000241074">
    <property type="component" value="Chromosome"/>
</dbReference>
<feature type="transmembrane region" description="Helical" evidence="1">
    <location>
        <begin position="169"/>
        <end position="191"/>
    </location>
</feature>
<feature type="transmembrane region" description="Helical" evidence="1">
    <location>
        <begin position="114"/>
        <end position="132"/>
    </location>
</feature>
<feature type="transmembrane region" description="Helical" evidence="1">
    <location>
        <begin position="197"/>
        <end position="218"/>
    </location>
</feature>
<evidence type="ECO:0000259" key="2">
    <source>
        <dbReference type="Pfam" id="PF00892"/>
    </source>
</evidence>
<proteinExistence type="predicted"/>
<name>A0A2P1PZ56_9GAMM</name>
<sequence length="282" mass="30459">MLCAVAMFAIMDTGLKVLAGTLPSVQVATLRAASSLPLIVLYAVLAGRLSALKAVHWPLHLLRATLGVLMLGSFAYALRGMSLANAYSLFFVAPLIITAMAAWFLKEQVDRKRWYAILFGFIGVIVILRPTGDGMLSLGGLMVLISATAYAVSAITVRVIARHDSIESMMFWLCLLMTIIGGAIAAPNWVALETKHVLPLVVIGITGTVAQFAVTYAFHQGEASMIAPFEYTALIWGVLIDWVLWSVLPDGITLLGAGFLIASGIYLIRHERQHEEDPAAHP</sequence>
<gene>
    <name evidence="3" type="ORF">C7S18_13250</name>
</gene>
<dbReference type="KEGG" id="xba:C7S18_13250"/>
<keyword evidence="1" id="KW-0812">Transmembrane</keyword>
<feature type="transmembrane region" description="Helical" evidence="1">
    <location>
        <begin position="138"/>
        <end position="157"/>
    </location>
</feature>
<reference evidence="3 4" key="1">
    <citation type="submission" date="2018-03" db="EMBL/GenBank/DDBJ databases">
        <title>Ahniella affigens gen. nov., sp. nov., a gammaproteobacterium isolated from sandy soil near a stream.</title>
        <authorList>
            <person name="Ko Y."/>
            <person name="Kim J.-H."/>
        </authorList>
    </citation>
    <scope>NUCLEOTIDE SEQUENCE [LARGE SCALE GENOMIC DNA]</scope>
    <source>
        <strain evidence="3 4">D13</strain>
    </source>
</reference>
<dbReference type="EMBL" id="CP027860">
    <property type="protein sequence ID" value="AVQ00107.1"/>
    <property type="molecule type" value="Genomic_DNA"/>
</dbReference>
<dbReference type="InterPro" id="IPR037185">
    <property type="entry name" value="EmrE-like"/>
</dbReference>
<feature type="transmembrane region" description="Helical" evidence="1">
    <location>
        <begin position="61"/>
        <end position="78"/>
    </location>
</feature>
<reference evidence="3 4" key="2">
    <citation type="submission" date="2018-03" db="EMBL/GenBank/DDBJ databases">
        <authorList>
            <person name="Keele B.F."/>
        </authorList>
    </citation>
    <scope>NUCLEOTIDE SEQUENCE [LARGE SCALE GENOMIC DNA]</scope>
    <source>
        <strain evidence="3 4">D13</strain>
    </source>
</reference>
<evidence type="ECO:0000313" key="4">
    <source>
        <dbReference type="Proteomes" id="UP000241074"/>
    </source>
</evidence>
<evidence type="ECO:0000256" key="1">
    <source>
        <dbReference type="SAM" id="Phobius"/>
    </source>
</evidence>
<evidence type="ECO:0000313" key="3">
    <source>
        <dbReference type="EMBL" id="AVQ00107.1"/>
    </source>
</evidence>
<dbReference type="Pfam" id="PF00892">
    <property type="entry name" value="EamA"/>
    <property type="match status" value="2"/>
</dbReference>
<feature type="transmembrane region" description="Helical" evidence="1">
    <location>
        <begin position="84"/>
        <end position="105"/>
    </location>
</feature>
<dbReference type="PANTHER" id="PTHR22911:SF103">
    <property type="entry name" value="BLR2811 PROTEIN"/>
    <property type="match status" value="1"/>
</dbReference>
<keyword evidence="1" id="KW-0472">Membrane</keyword>
<dbReference type="InterPro" id="IPR000620">
    <property type="entry name" value="EamA_dom"/>
</dbReference>
<feature type="transmembrane region" description="Helical" evidence="1">
    <location>
        <begin position="251"/>
        <end position="268"/>
    </location>
</feature>
<organism evidence="3 4">
    <name type="scientific">Ahniella affigens</name>
    <dbReference type="NCBI Taxonomy" id="2021234"/>
    <lineage>
        <taxon>Bacteria</taxon>
        <taxon>Pseudomonadati</taxon>
        <taxon>Pseudomonadota</taxon>
        <taxon>Gammaproteobacteria</taxon>
        <taxon>Lysobacterales</taxon>
        <taxon>Rhodanobacteraceae</taxon>
        <taxon>Ahniella</taxon>
    </lineage>
</organism>
<dbReference type="GO" id="GO:0016020">
    <property type="term" value="C:membrane"/>
    <property type="evidence" value="ECO:0007669"/>
    <property type="project" value="InterPro"/>
</dbReference>
<dbReference type="OrthoDB" id="5565182at2"/>